<dbReference type="AlphaFoldDB" id="A0A8H5BWZ4"/>
<evidence type="ECO:0000256" key="1">
    <source>
        <dbReference type="ARBA" id="ARBA00022741"/>
    </source>
</evidence>
<comment type="caution">
    <text evidence="5">The sequence shown here is derived from an EMBL/GenBank/DDBJ whole genome shotgun (WGS) entry which is preliminary data.</text>
</comment>
<feature type="region of interest" description="Disordered" evidence="3">
    <location>
        <begin position="813"/>
        <end position="834"/>
    </location>
</feature>
<dbReference type="InterPro" id="IPR036770">
    <property type="entry name" value="Ankyrin_rpt-contain_sf"/>
</dbReference>
<dbReference type="InterPro" id="IPR050130">
    <property type="entry name" value="ClpA_ClpB"/>
</dbReference>
<dbReference type="GO" id="GO:0016887">
    <property type="term" value="F:ATP hydrolysis activity"/>
    <property type="evidence" value="ECO:0007669"/>
    <property type="project" value="InterPro"/>
</dbReference>
<dbReference type="GO" id="GO:0034605">
    <property type="term" value="P:cellular response to heat"/>
    <property type="evidence" value="ECO:0007669"/>
    <property type="project" value="TreeGrafter"/>
</dbReference>
<dbReference type="InterPro" id="IPR027417">
    <property type="entry name" value="P-loop_NTPase"/>
</dbReference>
<feature type="region of interest" description="Disordered" evidence="3">
    <location>
        <begin position="927"/>
        <end position="966"/>
    </location>
</feature>
<feature type="region of interest" description="Disordered" evidence="3">
    <location>
        <begin position="682"/>
        <end position="709"/>
    </location>
</feature>
<feature type="region of interest" description="Disordered" evidence="3">
    <location>
        <begin position="458"/>
        <end position="635"/>
    </location>
</feature>
<feature type="region of interest" description="Disordered" evidence="3">
    <location>
        <begin position="285"/>
        <end position="307"/>
    </location>
</feature>
<keyword evidence="2" id="KW-0067">ATP-binding</keyword>
<feature type="domain" description="ATPase dynein-related AAA" evidence="4">
    <location>
        <begin position="1015"/>
        <end position="1135"/>
    </location>
</feature>
<evidence type="ECO:0000256" key="2">
    <source>
        <dbReference type="ARBA" id="ARBA00022840"/>
    </source>
</evidence>
<dbReference type="PANTHER" id="PTHR11638">
    <property type="entry name" value="ATP-DEPENDENT CLP PROTEASE"/>
    <property type="match status" value="1"/>
</dbReference>
<feature type="compositionally biased region" description="Low complexity" evidence="3">
    <location>
        <begin position="682"/>
        <end position="691"/>
    </location>
</feature>
<organism evidence="5 6">
    <name type="scientific">Psilocybe cf. subviscida</name>
    <dbReference type="NCBI Taxonomy" id="2480587"/>
    <lineage>
        <taxon>Eukaryota</taxon>
        <taxon>Fungi</taxon>
        <taxon>Dikarya</taxon>
        <taxon>Basidiomycota</taxon>
        <taxon>Agaricomycotina</taxon>
        <taxon>Agaricomycetes</taxon>
        <taxon>Agaricomycetidae</taxon>
        <taxon>Agaricales</taxon>
        <taxon>Agaricineae</taxon>
        <taxon>Strophariaceae</taxon>
        <taxon>Psilocybe</taxon>
    </lineage>
</organism>
<feature type="compositionally biased region" description="Polar residues" evidence="3">
    <location>
        <begin position="692"/>
        <end position="709"/>
    </location>
</feature>
<reference evidence="5 6" key="1">
    <citation type="journal article" date="2020" name="ISME J.">
        <title>Uncovering the hidden diversity of litter-decomposition mechanisms in mushroom-forming fungi.</title>
        <authorList>
            <person name="Floudas D."/>
            <person name="Bentzer J."/>
            <person name="Ahren D."/>
            <person name="Johansson T."/>
            <person name="Persson P."/>
            <person name="Tunlid A."/>
        </authorList>
    </citation>
    <scope>NUCLEOTIDE SEQUENCE [LARGE SCALE GENOMIC DNA]</scope>
    <source>
        <strain evidence="5 6">CBS 101986</strain>
    </source>
</reference>
<dbReference type="PANTHER" id="PTHR11638:SF18">
    <property type="entry name" value="HEAT SHOCK PROTEIN 104"/>
    <property type="match status" value="1"/>
</dbReference>
<feature type="compositionally biased region" description="Low complexity" evidence="3">
    <location>
        <begin position="611"/>
        <end position="624"/>
    </location>
</feature>
<dbReference type="Proteomes" id="UP000567179">
    <property type="component" value="Unassembled WGS sequence"/>
</dbReference>
<dbReference type="SUPFAM" id="SSF52540">
    <property type="entry name" value="P-loop containing nucleoside triphosphate hydrolases"/>
    <property type="match status" value="1"/>
</dbReference>
<evidence type="ECO:0000259" key="4">
    <source>
        <dbReference type="Pfam" id="PF07728"/>
    </source>
</evidence>
<proteinExistence type="predicted"/>
<feature type="compositionally biased region" description="Polar residues" evidence="3">
    <location>
        <begin position="511"/>
        <end position="528"/>
    </location>
</feature>
<evidence type="ECO:0000313" key="6">
    <source>
        <dbReference type="Proteomes" id="UP000567179"/>
    </source>
</evidence>
<protein>
    <recommendedName>
        <fullName evidence="4">ATPase dynein-related AAA domain-containing protein</fullName>
    </recommendedName>
</protein>
<dbReference type="Pfam" id="PF07728">
    <property type="entry name" value="AAA_5"/>
    <property type="match status" value="1"/>
</dbReference>
<evidence type="ECO:0000256" key="3">
    <source>
        <dbReference type="SAM" id="MobiDB-lite"/>
    </source>
</evidence>
<dbReference type="OrthoDB" id="47330at2759"/>
<accession>A0A8H5BWZ4</accession>
<dbReference type="GO" id="GO:0005524">
    <property type="term" value="F:ATP binding"/>
    <property type="evidence" value="ECO:0007669"/>
    <property type="project" value="UniProtKB-KW"/>
</dbReference>
<dbReference type="InterPro" id="IPR011704">
    <property type="entry name" value="ATPase_dyneun-rel_AAA"/>
</dbReference>
<name>A0A8H5BWZ4_9AGAR</name>
<feature type="compositionally biased region" description="Low complexity" evidence="3">
    <location>
        <begin position="462"/>
        <end position="487"/>
    </location>
</feature>
<feature type="region of interest" description="Disordered" evidence="3">
    <location>
        <begin position="777"/>
        <end position="798"/>
    </location>
</feature>
<feature type="compositionally biased region" description="Low complexity" evidence="3">
    <location>
        <begin position="535"/>
        <end position="553"/>
    </location>
</feature>
<gene>
    <name evidence="5" type="ORF">D9619_005309</name>
</gene>
<feature type="compositionally biased region" description="Acidic residues" evidence="3">
    <location>
        <begin position="779"/>
        <end position="790"/>
    </location>
</feature>
<dbReference type="Gene3D" id="1.25.40.20">
    <property type="entry name" value="Ankyrin repeat-containing domain"/>
    <property type="match status" value="1"/>
</dbReference>
<dbReference type="Gene3D" id="3.40.50.300">
    <property type="entry name" value="P-loop containing nucleotide triphosphate hydrolases"/>
    <property type="match status" value="1"/>
</dbReference>
<sequence length="1250" mass="134881">MSCDGFAGSFMAHQEYEHPSYVLSPVPLTTNLTQQHDHAHFFSKDAVYLLTQPPETPQNALRVIVDSPQSFRSPPRSPRTASLLYALRDVIGDPDDDDTAGSGSQATGWSESLPTLVNKESFGFFPQPNSAPSVEEEYEDDDMESSGHWTAISDYDDEFTPEGVAEEEAGVAEEDQEVLAGIVETAPAVNRQSIVSSTSSGLLSPIELSTLNLGPFRNFSFREDNSFDSGYGDTWKPPAPFMSSPPRSPSIASTFGLLSSPFGSASHRLSASPHRSPLLGITRSPSSPALTVAPEDPPDLGLDSPTDYHRNRVIEELTAKFARENPVDTTEDDGDVAHDSYGHTSIWDAEAGDTAVFVGSNHSPLEEVQDELRRMSRTPTHFLAEEPDFQDQEPAANSSSAADIENDMLEKSTWSDDDTTAYLAYLVSPTAQAPQENNDTLNSLYDSYSALRALGEDALSQSPVPSSSDAGPDSDPSPISPSTASSSLRERVFTPPPPSSSRPTRKRSGTITADSPNSISSPMTSLDSVSRGRASPFSDHLLSRSSSISKGASGRQPESPVAQEVEVSKKVPFGFRSSFALGPSSKSSLMTNRRDSKSIPPSPLQNQADVSPPTRTSSTSESQPRASRSIPKGLKPLRLSTIFDAKYNSRSSPLDSPSSMHSATGFQTSGISNRASMSAASVSSSNSFTNNPLLSSSRSPVTNSPIDHTLISTTSEPHAFSPRSLHHHLFKSISSTHRHTNSNSSGPRSAPVAAWRASVAINYSRPSSRLSEPIHEAHDEDDFDDFDDDTTGTGTGTFSRRLYDETIRRPVSTTPYSAPVAPAPSSPQAPYSAPVAPRARTSMAMRQPPPTYIETPKPTLLFAIASDNAAQVRQVLAAGGRDADPNDAGAGPQSALEFALTSEGLVNKLEIVKALLAYGADPAEVTRKQLEVPPPAVGEAEVSGGTQDDSGDGDGNEKPPSQAAATRQLMDAVDPATRPLTRVRYDLVGQDRALEQLFRVLSIHSRDLAVSPMVVMLCGPSGHGKSLLARKFGSLLEVPTHTVNMTTLRSTLDLWNSHSMSPYETPTTCTLAEFITNNEGKRCVVVLDEIEKTEDPKTLWSLLMPWELGRCAFESGKRHVDVKNVIWLGTSNIGHDLVFQHHTQRKSPEDLMTREEYVELMSLLRPKVSERLGASILSRITTVLPFVPFTMEEKRAICSEALYNLGGETARAMGPEDVGRAIEAGLASYVENEGARSLHRAVSNYLVDVI</sequence>
<keyword evidence="1" id="KW-0547">Nucleotide-binding</keyword>
<dbReference type="GO" id="GO:0005737">
    <property type="term" value="C:cytoplasm"/>
    <property type="evidence" value="ECO:0007669"/>
    <property type="project" value="TreeGrafter"/>
</dbReference>
<evidence type="ECO:0000313" key="5">
    <source>
        <dbReference type="EMBL" id="KAF5330774.1"/>
    </source>
</evidence>
<dbReference type="EMBL" id="JAACJJ010000001">
    <property type="protein sequence ID" value="KAF5330774.1"/>
    <property type="molecule type" value="Genomic_DNA"/>
</dbReference>
<keyword evidence="6" id="KW-1185">Reference proteome</keyword>